<dbReference type="EMBL" id="CAMXCT010005046">
    <property type="protein sequence ID" value="CAI4011205.1"/>
    <property type="molecule type" value="Genomic_DNA"/>
</dbReference>
<organism evidence="6">
    <name type="scientific">Cladocopium goreaui</name>
    <dbReference type="NCBI Taxonomy" id="2562237"/>
    <lineage>
        <taxon>Eukaryota</taxon>
        <taxon>Sar</taxon>
        <taxon>Alveolata</taxon>
        <taxon>Dinophyceae</taxon>
        <taxon>Suessiales</taxon>
        <taxon>Symbiodiniaceae</taxon>
        <taxon>Cladocopium</taxon>
    </lineage>
</organism>
<dbReference type="Pfam" id="PF09420">
    <property type="entry name" value="Nop16"/>
    <property type="match status" value="1"/>
</dbReference>
<evidence type="ECO:0000313" key="8">
    <source>
        <dbReference type="Proteomes" id="UP001152797"/>
    </source>
</evidence>
<feature type="region of interest" description="Disordered" evidence="5">
    <location>
        <begin position="1"/>
        <end position="32"/>
    </location>
</feature>
<dbReference type="EMBL" id="CAMXCT030005046">
    <property type="protein sequence ID" value="CAL4798517.1"/>
    <property type="molecule type" value="Genomic_DNA"/>
</dbReference>
<evidence type="ECO:0000256" key="5">
    <source>
        <dbReference type="SAM" id="MobiDB-lite"/>
    </source>
</evidence>
<comment type="subcellular location">
    <subcellularLocation>
        <location evidence="1">Nucleus</location>
        <location evidence="1">Nucleolus</location>
    </subcellularLocation>
</comment>
<accession>A0A9P1DK92</accession>
<dbReference type="GO" id="GO:0042273">
    <property type="term" value="P:ribosomal large subunit biogenesis"/>
    <property type="evidence" value="ECO:0007669"/>
    <property type="project" value="TreeGrafter"/>
</dbReference>
<reference evidence="7" key="2">
    <citation type="submission" date="2024-04" db="EMBL/GenBank/DDBJ databases">
        <authorList>
            <person name="Chen Y."/>
            <person name="Shah S."/>
            <person name="Dougan E. K."/>
            <person name="Thang M."/>
            <person name="Chan C."/>
        </authorList>
    </citation>
    <scope>NUCLEOTIDE SEQUENCE [LARGE SCALE GENOMIC DNA]</scope>
</reference>
<dbReference type="EMBL" id="CAMXCT020005046">
    <property type="protein sequence ID" value="CAL1164580.1"/>
    <property type="molecule type" value="Genomic_DNA"/>
</dbReference>
<evidence type="ECO:0000256" key="4">
    <source>
        <dbReference type="ARBA" id="ARBA00023242"/>
    </source>
</evidence>
<evidence type="ECO:0000256" key="2">
    <source>
        <dbReference type="ARBA" id="ARBA00008479"/>
    </source>
</evidence>
<evidence type="ECO:0000313" key="7">
    <source>
        <dbReference type="EMBL" id="CAL1164580.1"/>
    </source>
</evidence>
<dbReference type="OrthoDB" id="422765at2759"/>
<evidence type="ECO:0000313" key="6">
    <source>
        <dbReference type="EMBL" id="CAI4011205.1"/>
    </source>
</evidence>
<dbReference type="PANTHER" id="PTHR13243:SF1">
    <property type="entry name" value="NUCLEOLAR PROTEIN 16"/>
    <property type="match status" value="1"/>
</dbReference>
<gene>
    <name evidence="6" type="ORF">C1SCF055_LOCUS36388</name>
</gene>
<comment type="similarity">
    <text evidence="2">Belongs to the NOP16 family.</text>
</comment>
<sequence>MGRSLRKSRNAKKVSQKVKEGKKMRKHFNPRHIQDQELRKRFDKNKTLKQNMEATNLKEMYKERLPKKIPKKAAHPVKVNEEEAPICKKLAEKYGEDYEKMHWDVKINVFQWTTRFCEKKVKAFKAGHLRSMKAEILSGHGMDFRKPMYGKSKDRNVFGH</sequence>
<comment type="caution">
    <text evidence="6">The sequence shown here is derived from an EMBL/GenBank/DDBJ whole genome shotgun (WGS) entry which is preliminary data.</text>
</comment>
<feature type="compositionally biased region" description="Basic residues" evidence="5">
    <location>
        <begin position="1"/>
        <end position="30"/>
    </location>
</feature>
<keyword evidence="8" id="KW-1185">Reference proteome</keyword>
<protein>
    <recommendedName>
        <fullName evidence="3">Nucleolar protein 16</fullName>
    </recommendedName>
</protein>
<dbReference type="GO" id="GO:0005730">
    <property type="term" value="C:nucleolus"/>
    <property type="evidence" value="ECO:0007669"/>
    <property type="project" value="UniProtKB-SubCell"/>
</dbReference>
<evidence type="ECO:0000256" key="3">
    <source>
        <dbReference type="ARBA" id="ARBA00015522"/>
    </source>
</evidence>
<dbReference type="Proteomes" id="UP001152797">
    <property type="component" value="Unassembled WGS sequence"/>
</dbReference>
<name>A0A9P1DK92_9DINO</name>
<dbReference type="InterPro" id="IPR019002">
    <property type="entry name" value="Ribosome_biogenesis_Nop16"/>
</dbReference>
<keyword evidence="4" id="KW-0539">Nucleus</keyword>
<reference evidence="6" key="1">
    <citation type="submission" date="2022-10" db="EMBL/GenBank/DDBJ databases">
        <authorList>
            <person name="Chen Y."/>
            <person name="Dougan E. K."/>
            <person name="Chan C."/>
            <person name="Rhodes N."/>
            <person name="Thang M."/>
        </authorList>
    </citation>
    <scope>NUCLEOTIDE SEQUENCE</scope>
</reference>
<dbReference type="AlphaFoldDB" id="A0A9P1DK92"/>
<dbReference type="PANTHER" id="PTHR13243">
    <property type="entry name" value="HSPC111 PROTEIN-RELATED"/>
    <property type="match status" value="1"/>
</dbReference>
<proteinExistence type="inferred from homology"/>
<evidence type="ECO:0000256" key="1">
    <source>
        <dbReference type="ARBA" id="ARBA00004604"/>
    </source>
</evidence>